<sequence>MNNTANNNSINNNNNKNNNKMSSLDDDDNDNNNNNKMSSSFDNDNNNNNTNNNNQIDKKNAIEKKFIQLLFTLLENKEDNLNFAKVLSEPNIFYNIFCKDCINIFAQVVTLKINNEKKKKIHQNMFLDDADIKDEVKNYLNRSLLGIMERIEEENVDNLVLDNLQQSPLSTMPLQMCRDLALIMKNDDILKLSNLSGHILRKGLLRGAIFELENNVDDDNFKYSTSVPYTFNKALIKSIPDDIYCTCSNNDYVDKKLCKHFYAKDWESQSSLVTNNGNDDDDDDDNDDDEDVTSSLETNNDATIVTTQDKVNKENETDSNNNTKEDVIIDYKYNIDENGVTKTRNVHDKYLCLKICKHDDDCVLGINNKKIIERNIIITTTTNTTPTPINVVNNDDNNNDNDNNTQKENQIQIQNKHGDIGNMIFVLGSTVFRREKKSTSLYENINFEKYNQLLMTLNKNDKIKKSNLDTFLKFANRYPVEKSASIAVITCVCPITTKMFSDSSILEDKQGYNRKTNTFYLGSVDRNETYSISRKWLEDYIVSNINMNIMNIDIDNDDDDNNDDDDDGNNVDTNFNNNQSTCSMIITPPLCGGKDYYSKLKKIVNNNNNNNNNNGKISLLDNIERLDKIKEIFNASMEDYKQLHKFLNQKSENVPKNIEEDIGKKYLLCMFSKILIEQSLRQLNEIGKIRYN</sequence>
<feature type="compositionally biased region" description="Polar residues" evidence="1">
    <location>
        <begin position="293"/>
        <end position="309"/>
    </location>
</feature>
<feature type="compositionally biased region" description="Acidic residues" evidence="1">
    <location>
        <begin position="278"/>
        <end position="292"/>
    </location>
</feature>
<dbReference type="EMBL" id="LC738876">
    <property type="protein sequence ID" value="BDT62602.1"/>
    <property type="molecule type" value="Genomic_DNA"/>
</dbReference>
<proteinExistence type="predicted"/>
<feature type="region of interest" description="Disordered" evidence="1">
    <location>
        <begin position="1"/>
        <end position="57"/>
    </location>
</feature>
<feature type="compositionally biased region" description="Low complexity" evidence="1">
    <location>
        <begin position="1"/>
        <end position="22"/>
    </location>
</feature>
<evidence type="ECO:0000313" key="2">
    <source>
        <dbReference type="EMBL" id="BDT62602.1"/>
    </source>
</evidence>
<reference evidence="2" key="1">
    <citation type="submission" date="2022-10" db="EMBL/GenBank/DDBJ databases">
        <title>Genome sequences of endogenous nimaviruses in decapod crustaceans.</title>
        <authorList>
            <person name="Kawato S."/>
            <person name="Nozaki R."/>
            <person name="Kondo H."/>
            <person name="Hirono I."/>
        </authorList>
    </citation>
    <scope>NUCLEOTIDE SEQUENCE</scope>
    <source>
        <strain evidence="2">Mikawa-1</strain>
    </source>
</reference>
<evidence type="ECO:0008006" key="3">
    <source>
        <dbReference type="Google" id="ProtNLM"/>
    </source>
</evidence>
<feature type="compositionally biased region" description="Low complexity" evidence="1">
    <location>
        <begin position="31"/>
        <end position="55"/>
    </location>
</feature>
<accession>A0A9C7CDN8</accession>
<name>A0A9C7CDN8_9VIRU</name>
<evidence type="ECO:0000256" key="1">
    <source>
        <dbReference type="SAM" id="MobiDB-lite"/>
    </source>
</evidence>
<protein>
    <recommendedName>
        <fullName evidence="3">SWIM-type domain-containing protein</fullName>
    </recommendedName>
</protein>
<organism evidence="2">
    <name type="scientific">Metapenaeus ensis majanivirus</name>
    <dbReference type="NCBI Taxonomy" id="2984279"/>
    <lineage>
        <taxon>Viruses</taxon>
        <taxon>Viruses incertae sedis</taxon>
        <taxon>Naldaviricetes</taxon>
        <taxon>Nimaviridae</taxon>
    </lineage>
</organism>
<feature type="region of interest" description="Disordered" evidence="1">
    <location>
        <begin position="272"/>
        <end position="321"/>
    </location>
</feature>